<sequence length="124" mass="13681">MVDNVIQIVTEKLSSLPCIEGIVLGGSRARGTHTEDSDIDIGIYYNSESFDLTAINQIATELDDENRNDLVVPPGAWGDWVNGGGWLVINGYHVDLILRDIKRVEQIIKDTEQGIVTANYQTGH</sequence>
<dbReference type="GO" id="GO:0016779">
    <property type="term" value="F:nucleotidyltransferase activity"/>
    <property type="evidence" value="ECO:0007669"/>
    <property type="project" value="InterPro"/>
</dbReference>
<gene>
    <name evidence="2" type="ORF">LEA_11459</name>
</gene>
<accession>K1SR70</accession>
<dbReference type="AlphaFoldDB" id="K1SR70"/>
<organism evidence="2">
    <name type="scientific">human gut metagenome</name>
    <dbReference type="NCBI Taxonomy" id="408170"/>
    <lineage>
        <taxon>unclassified sequences</taxon>
        <taxon>metagenomes</taxon>
        <taxon>organismal metagenomes</taxon>
    </lineage>
</organism>
<dbReference type="Pfam" id="PF01909">
    <property type="entry name" value="NTP_transf_2"/>
    <property type="match status" value="1"/>
</dbReference>
<dbReference type="Gene3D" id="3.30.460.10">
    <property type="entry name" value="Beta Polymerase, domain 2"/>
    <property type="match status" value="1"/>
</dbReference>
<protein>
    <submittedName>
        <fullName evidence="2">Protein containing Nucleotidyltransferase domain protein</fullName>
    </submittedName>
</protein>
<dbReference type="SUPFAM" id="SSF81301">
    <property type="entry name" value="Nucleotidyltransferase"/>
    <property type="match status" value="1"/>
</dbReference>
<keyword evidence="2" id="KW-0808">Transferase</keyword>
<proteinExistence type="predicted"/>
<reference evidence="2" key="1">
    <citation type="journal article" date="2013" name="Environ. Microbiol.">
        <title>Microbiota from the distal guts of lean and obese adolescents exhibit partial functional redundancy besides clear differences in community structure.</title>
        <authorList>
            <person name="Ferrer M."/>
            <person name="Ruiz A."/>
            <person name="Lanza F."/>
            <person name="Haange S.B."/>
            <person name="Oberbach A."/>
            <person name="Till H."/>
            <person name="Bargiela R."/>
            <person name="Campoy C."/>
            <person name="Segura M.T."/>
            <person name="Richter M."/>
            <person name="von Bergen M."/>
            <person name="Seifert J."/>
            <person name="Suarez A."/>
        </authorList>
    </citation>
    <scope>NUCLEOTIDE SEQUENCE</scope>
</reference>
<feature type="domain" description="Polymerase nucleotidyl transferase" evidence="1">
    <location>
        <begin position="6"/>
        <end position="112"/>
    </location>
</feature>
<name>K1SR70_9ZZZZ</name>
<dbReference type="InterPro" id="IPR002934">
    <property type="entry name" value="Polymerase_NTP_transf_dom"/>
</dbReference>
<dbReference type="CDD" id="cd05403">
    <property type="entry name" value="NT_KNTase_like"/>
    <property type="match status" value="1"/>
</dbReference>
<comment type="caution">
    <text evidence="2">The sequence shown here is derived from an EMBL/GenBank/DDBJ whole genome shotgun (WGS) entry which is preliminary data.</text>
</comment>
<evidence type="ECO:0000313" key="2">
    <source>
        <dbReference type="EMBL" id="EKC63197.1"/>
    </source>
</evidence>
<evidence type="ECO:0000259" key="1">
    <source>
        <dbReference type="Pfam" id="PF01909"/>
    </source>
</evidence>
<dbReference type="InterPro" id="IPR043519">
    <property type="entry name" value="NT_sf"/>
</dbReference>
<dbReference type="EMBL" id="AJWY01007723">
    <property type="protein sequence ID" value="EKC63197.1"/>
    <property type="molecule type" value="Genomic_DNA"/>
</dbReference>
<feature type="non-terminal residue" evidence="2">
    <location>
        <position position="124"/>
    </location>
</feature>